<keyword evidence="3 6" id="KW-0812">Transmembrane</keyword>
<feature type="transmembrane region" description="Helical" evidence="8">
    <location>
        <begin position="179"/>
        <end position="195"/>
    </location>
</feature>
<reference evidence="9" key="2">
    <citation type="submission" date="2012-12" db="EMBL/GenBank/DDBJ databases">
        <authorList>
            <person name="Lang B.F."/>
        </authorList>
    </citation>
    <scope>NUCLEOTIDE SEQUENCE</scope>
    <source>
        <strain evidence="9">CCAP 1552/2</strain>
    </source>
</reference>
<dbReference type="InterPro" id="IPR018086">
    <property type="entry name" value="NADH_UbQ_OxRdtase_su1_CS"/>
</dbReference>
<sequence length="311" mass="35611">MIFTVIINLLEWLIIIISLLISIAYLTLIERKVLGILQRRKGPTVVGILGLLQPFADGLKLVVKEGILPNMSSSFLFLISPIIFFFLSFLIWSLIPINYNFVYADINLSIIYILAITSLSVYGIIISGWSSNSKYSFLGSLRSSSQMISYEVSIGFILLPLAIFTSSFSLIDWINHQDFIYFFIPFHPLLGLLILSNLAETNRPPFDLPEAESELVAGYTTEFSSIGFVLFFIAEYGNIIFLSLLTSIIFFPNVISFAFFMFLFIWVRVALPRYRFDQLLRLGWKVLLPLSLAFLSLYSSYFIWAQYFFIN</sequence>
<gene>
    <name evidence="9" type="primary">nad1</name>
</gene>
<dbReference type="InterPro" id="IPR001694">
    <property type="entry name" value="NADH_UbQ_OxRdtase_su1/FPO"/>
</dbReference>
<dbReference type="Pfam" id="PF00146">
    <property type="entry name" value="NADHdh"/>
    <property type="match status" value="1"/>
</dbReference>
<dbReference type="AlphaFoldDB" id="M1K3I4"/>
<evidence type="ECO:0000256" key="7">
    <source>
        <dbReference type="RuleBase" id="RU000473"/>
    </source>
</evidence>
<evidence type="ECO:0000256" key="2">
    <source>
        <dbReference type="ARBA" id="ARBA00010535"/>
    </source>
</evidence>
<geneLocation type="mitochondrion" evidence="9"/>
<dbReference type="GO" id="GO:0009060">
    <property type="term" value="P:aerobic respiration"/>
    <property type="evidence" value="ECO:0007669"/>
    <property type="project" value="TreeGrafter"/>
</dbReference>
<dbReference type="PANTHER" id="PTHR11432:SF3">
    <property type="entry name" value="NADH-UBIQUINONE OXIDOREDUCTASE CHAIN 1"/>
    <property type="match status" value="1"/>
</dbReference>
<keyword evidence="4 8" id="KW-1133">Transmembrane helix</keyword>
<keyword evidence="5 8" id="KW-0472">Membrane</keyword>
<proteinExistence type="inferred from homology"/>
<evidence type="ECO:0000256" key="8">
    <source>
        <dbReference type="SAM" id="Phobius"/>
    </source>
</evidence>
<dbReference type="PROSITE" id="PS00667">
    <property type="entry name" value="COMPLEX1_ND1_1"/>
    <property type="match status" value="1"/>
</dbReference>
<comment type="similarity">
    <text evidence="2 6">Belongs to the complex I subunit 1 family.</text>
</comment>
<dbReference type="GO" id="GO:0005743">
    <property type="term" value="C:mitochondrial inner membrane"/>
    <property type="evidence" value="ECO:0007669"/>
    <property type="project" value="UniProtKB-SubCell"/>
</dbReference>
<feature type="transmembrane region" description="Helical" evidence="8">
    <location>
        <begin position="240"/>
        <end position="265"/>
    </location>
</feature>
<feature type="transmembrane region" description="Helical" evidence="8">
    <location>
        <begin position="109"/>
        <end position="129"/>
    </location>
</feature>
<dbReference type="GO" id="GO:0008137">
    <property type="term" value="F:NADH dehydrogenase (ubiquinone) activity"/>
    <property type="evidence" value="ECO:0007669"/>
    <property type="project" value="UniProtKB-EC"/>
</dbReference>
<dbReference type="GO" id="GO:0003954">
    <property type="term" value="F:NADH dehydrogenase activity"/>
    <property type="evidence" value="ECO:0007669"/>
    <property type="project" value="TreeGrafter"/>
</dbReference>
<dbReference type="HAMAP" id="MF_01350">
    <property type="entry name" value="NDH1_NuoH"/>
    <property type="match status" value="1"/>
</dbReference>
<feature type="transmembrane region" description="Helical" evidence="8">
    <location>
        <begin position="150"/>
        <end position="173"/>
    </location>
</feature>
<protein>
    <recommendedName>
        <fullName evidence="7">NADH-ubiquinone oxidoreductase chain 1</fullName>
        <ecNumber evidence="7">7.1.1.2</ecNumber>
    </recommendedName>
</protein>
<dbReference type="PROSITE" id="PS00668">
    <property type="entry name" value="COMPLEX1_ND1_2"/>
    <property type="match status" value="1"/>
</dbReference>
<evidence type="ECO:0000256" key="4">
    <source>
        <dbReference type="ARBA" id="ARBA00022989"/>
    </source>
</evidence>
<comment type="subcellular location">
    <subcellularLocation>
        <location evidence="1">Membrane</location>
        <topology evidence="1">Multi-pass membrane protein</topology>
    </subcellularLocation>
    <subcellularLocation>
        <location evidence="6">Mitochondrion inner membrane</location>
        <topology evidence="6">Multi-pass membrane protein</topology>
    </subcellularLocation>
</comment>
<keyword evidence="7 9" id="KW-0496">Mitochondrion</keyword>
<organism evidence="9">
    <name type="scientific">Nuclearia simplex</name>
    <dbReference type="NCBI Taxonomy" id="154970"/>
    <lineage>
        <taxon>Eukaryota</taxon>
        <taxon>Rotosphaerida</taxon>
        <taxon>Nucleariidae</taxon>
        <taxon>Nuclearia</taxon>
    </lineage>
</organism>
<keyword evidence="9" id="KW-0560">Oxidoreductase</keyword>
<evidence type="ECO:0000256" key="1">
    <source>
        <dbReference type="ARBA" id="ARBA00004141"/>
    </source>
</evidence>
<evidence type="ECO:0000313" key="9">
    <source>
        <dbReference type="EMBL" id="AGE93666.1"/>
    </source>
</evidence>
<dbReference type="EMBL" id="KC573039">
    <property type="protein sequence ID" value="AGE93666.1"/>
    <property type="molecule type" value="Genomic_DNA"/>
</dbReference>
<feature type="transmembrane region" description="Helical" evidence="8">
    <location>
        <begin position="6"/>
        <end position="29"/>
    </location>
</feature>
<comment type="catalytic activity">
    <reaction evidence="7">
        <text>a ubiquinone + NADH + 5 H(+)(in) = a ubiquinol + NAD(+) + 4 H(+)(out)</text>
        <dbReference type="Rhea" id="RHEA:29091"/>
        <dbReference type="Rhea" id="RHEA-COMP:9565"/>
        <dbReference type="Rhea" id="RHEA-COMP:9566"/>
        <dbReference type="ChEBI" id="CHEBI:15378"/>
        <dbReference type="ChEBI" id="CHEBI:16389"/>
        <dbReference type="ChEBI" id="CHEBI:17976"/>
        <dbReference type="ChEBI" id="CHEBI:57540"/>
        <dbReference type="ChEBI" id="CHEBI:57945"/>
        <dbReference type="EC" id="7.1.1.2"/>
    </reaction>
</comment>
<feature type="transmembrane region" description="Helical" evidence="8">
    <location>
        <begin position="75"/>
        <end position="97"/>
    </location>
</feature>
<dbReference type="PANTHER" id="PTHR11432">
    <property type="entry name" value="NADH DEHYDROGENASE SUBUNIT 1"/>
    <property type="match status" value="1"/>
</dbReference>
<dbReference type="EC" id="7.1.1.2" evidence="7"/>
<keyword evidence="6" id="KW-0520">NAD</keyword>
<evidence type="ECO:0000256" key="5">
    <source>
        <dbReference type="ARBA" id="ARBA00023136"/>
    </source>
</evidence>
<feature type="transmembrane region" description="Helical" evidence="8">
    <location>
        <begin position="286"/>
        <end position="310"/>
    </location>
</feature>
<name>M1K3I4_9EUKA</name>
<evidence type="ECO:0000256" key="6">
    <source>
        <dbReference type="RuleBase" id="RU000471"/>
    </source>
</evidence>
<feature type="transmembrane region" description="Helical" evidence="8">
    <location>
        <begin position="216"/>
        <end position="234"/>
    </location>
</feature>
<accession>M1K3I4</accession>
<keyword evidence="7" id="KW-0830">Ubiquinone</keyword>
<evidence type="ECO:0000256" key="3">
    <source>
        <dbReference type="ARBA" id="ARBA00022692"/>
    </source>
</evidence>
<reference evidence="9" key="1">
    <citation type="journal article" date="2009" name="BMC Evol. Biol.">
        <title>Phylogenomic analyses predict sistergroup relationship of nucleariids and fungi and paraphyly of zygomycetes with significant support.</title>
        <authorList>
            <person name="Liu Y."/>
            <person name="Steenkamp E.T."/>
            <person name="Brinkmann H."/>
            <person name="Forget L."/>
            <person name="Philippe H."/>
            <person name="Lang B.F."/>
        </authorList>
    </citation>
    <scope>NUCLEOTIDE SEQUENCE</scope>
    <source>
        <strain evidence="9">CCAP 1552/2</strain>
    </source>
</reference>